<dbReference type="GO" id="GO:0032273">
    <property type="term" value="P:positive regulation of protein polymerization"/>
    <property type="evidence" value="ECO:0007669"/>
    <property type="project" value="TreeGrafter"/>
</dbReference>
<evidence type="ECO:0000313" key="4">
    <source>
        <dbReference type="EMBL" id="CAD9180412.1"/>
    </source>
</evidence>
<dbReference type="InterPro" id="IPR011992">
    <property type="entry name" value="EF-hand-dom_pair"/>
</dbReference>
<dbReference type="SMART" id="SM00054">
    <property type="entry name" value="EFh"/>
    <property type="match status" value="3"/>
</dbReference>
<keyword evidence="2" id="KW-0106">Calcium</keyword>
<dbReference type="PANTHER" id="PTHR12932:SF9">
    <property type="entry name" value="TUBULIN POLYMERIZATION-PROMOTING PROTEIN HOMOLOG"/>
    <property type="match status" value="1"/>
</dbReference>
<feature type="domain" description="EF-hand" evidence="3">
    <location>
        <begin position="8"/>
        <end position="43"/>
    </location>
</feature>
<reference evidence="4" key="1">
    <citation type="submission" date="2021-01" db="EMBL/GenBank/DDBJ databases">
        <authorList>
            <person name="Corre E."/>
            <person name="Pelletier E."/>
            <person name="Niang G."/>
            <person name="Scheremetjew M."/>
            <person name="Finn R."/>
            <person name="Kale V."/>
            <person name="Holt S."/>
            <person name="Cochrane G."/>
            <person name="Meng A."/>
            <person name="Brown T."/>
            <person name="Cohen L."/>
        </authorList>
    </citation>
    <scope>NUCLEOTIDE SEQUENCE</scope>
    <source>
        <strain evidence="4">OF101</strain>
    </source>
</reference>
<dbReference type="PANTHER" id="PTHR12932">
    <property type="entry name" value="P25 ALPHA-RELATED"/>
    <property type="match status" value="1"/>
</dbReference>
<evidence type="ECO:0000256" key="2">
    <source>
        <dbReference type="ARBA" id="ARBA00022837"/>
    </source>
</evidence>
<dbReference type="InterPro" id="IPR002048">
    <property type="entry name" value="EF_hand_dom"/>
</dbReference>
<feature type="domain" description="EF-hand" evidence="3">
    <location>
        <begin position="47"/>
        <end position="75"/>
    </location>
</feature>
<dbReference type="CDD" id="cd00051">
    <property type="entry name" value="EFh"/>
    <property type="match status" value="1"/>
</dbReference>
<dbReference type="EMBL" id="HBGE01096103">
    <property type="protein sequence ID" value="CAD9180412.1"/>
    <property type="molecule type" value="Transcribed_RNA"/>
</dbReference>
<evidence type="ECO:0000256" key="1">
    <source>
        <dbReference type="ARBA" id="ARBA00010994"/>
    </source>
</evidence>
<accession>A0A7S1S031</accession>
<protein>
    <recommendedName>
        <fullName evidence="3">EF-hand domain-containing protein</fullName>
    </recommendedName>
</protein>
<dbReference type="InterPro" id="IPR018247">
    <property type="entry name" value="EF_Hand_1_Ca_BS"/>
</dbReference>
<evidence type="ECO:0000259" key="3">
    <source>
        <dbReference type="PROSITE" id="PS50222"/>
    </source>
</evidence>
<comment type="similarity">
    <text evidence="1">Belongs to the TPPP family.</text>
</comment>
<dbReference type="GO" id="GO:0005509">
    <property type="term" value="F:calcium ion binding"/>
    <property type="evidence" value="ECO:0007669"/>
    <property type="project" value="InterPro"/>
</dbReference>
<dbReference type="GO" id="GO:0015631">
    <property type="term" value="F:tubulin binding"/>
    <property type="evidence" value="ECO:0007669"/>
    <property type="project" value="InterPro"/>
</dbReference>
<dbReference type="AlphaFoldDB" id="A0A7S1S031"/>
<name>A0A7S1S031_ALECA</name>
<gene>
    <name evidence="4" type="ORF">ACAT0790_LOCUS57184</name>
</gene>
<dbReference type="Pfam" id="PF05517">
    <property type="entry name" value="p25-alpha"/>
    <property type="match status" value="2"/>
</dbReference>
<dbReference type="GO" id="GO:0001578">
    <property type="term" value="P:microtubule bundle formation"/>
    <property type="evidence" value="ECO:0007669"/>
    <property type="project" value="TreeGrafter"/>
</dbReference>
<dbReference type="PROSITE" id="PS50222">
    <property type="entry name" value="EF_HAND_2"/>
    <property type="match status" value="2"/>
</dbReference>
<dbReference type="GO" id="GO:0046785">
    <property type="term" value="P:microtubule polymerization"/>
    <property type="evidence" value="ECO:0007669"/>
    <property type="project" value="InterPro"/>
</dbReference>
<dbReference type="PROSITE" id="PS00018">
    <property type="entry name" value="EF_HAND_1"/>
    <property type="match status" value="1"/>
</dbReference>
<dbReference type="GO" id="GO:0005874">
    <property type="term" value="C:microtubule"/>
    <property type="evidence" value="ECO:0007669"/>
    <property type="project" value="TreeGrafter"/>
</dbReference>
<organism evidence="4">
    <name type="scientific">Alexandrium catenella</name>
    <name type="common">Red tide dinoflagellate</name>
    <name type="synonym">Gonyaulax catenella</name>
    <dbReference type="NCBI Taxonomy" id="2925"/>
    <lineage>
        <taxon>Eukaryota</taxon>
        <taxon>Sar</taxon>
        <taxon>Alveolata</taxon>
        <taxon>Dinophyceae</taxon>
        <taxon>Gonyaulacales</taxon>
        <taxon>Pyrocystaceae</taxon>
        <taxon>Alexandrium</taxon>
    </lineage>
</organism>
<proteinExistence type="inferred from homology"/>
<sequence>MDAYELAEKKAQLKSQFRKMDKNGDNKLDFNEFLTLMSGLDAKTAHKLFEKVDKTGDGTVDFDEFVDYIYTSQRTTAGRHARLMAASAVATDTENESLWDTCMAVYETYEGSDKKFESRDFKKLCVDCKIFDRRFTKNDVDIIYSKYKPRGSNKIDFEAFKNCIRAVATKKGTSTEAIQAAVSERISMGVETTCTKADSVRFHDDKSSYTGMHTANEFHGTGGSADRSPDSRHARIKEAEAFNHGEEEALDWDKVQAVFLKFTDGDNYIEGREFNQLCQDCGLLAKTFNRADADIIFNKVKSRGERKIDFDQFKDACIGIARKRNNVLSHVQTLIMESSGPQRHGVTQADDVRFHDDKSLYTGMHAM</sequence>
<dbReference type="Pfam" id="PF13499">
    <property type="entry name" value="EF-hand_7"/>
    <property type="match status" value="1"/>
</dbReference>
<dbReference type="InterPro" id="IPR008907">
    <property type="entry name" value="TPP/p25"/>
</dbReference>
<dbReference type="Gene3D" id="1.10.238.10">
    <property type="entry name" value="EF-hand"/>
    <property type="match status" value="4"/>
</dbReference>
<dbReference type="SUPFAM" id="SSF47473">
    <property type="entry name" value="EF-hand"/>
    <property type="match status" value="3"/>
</dbReference>